<evidence type="ECO:0000313" key="6">
    <source>
        <dbReference type="EMBL" id="KAF2725711.1"/>
    </source>
</evidence>
<feature type="domain" description="Peptidase M16 C-terminal" evidence="5">
    <location>
        <begin position="255"/>
        <end position="437"/>
    </location>
</feature>
<sequence length="1106" mass="124493">MRKAPRQQKHRPVTSFTTTFFLCVIGLALSWVSSSTTARWRQHLGQLFHRTIMPAAMQSQPQRQSHFKTVQKLKLDYAPISITQYESTRTGMRVVAVDQKGPKVNGYFALATEIHDDSGAPHTLEHLCFMGSKSYRYKGLLDKLATRAYSTTNAWTATEHTAYTLDTAGWDGFAQILPIYLEHVIVPTLTDEGCYTEVFHIDPTGQDTGVVYSEMQGVQNTGEELMELGARRLLYPEGSGYRYETGGMMEALRVLTADRIRQFHKEMYQPKNLCLVLTGEVNHTELLNILDTFEETILDDVPKLEDPFRRPWVDSEQTPALTKTIVENVKFPEEDESMGEIMVAFLGPGINEHVDVAAYSILEIYLCGSSISVLENVLVEREQLCSSIESSSDNRAELAIWFLLSSVETDRLREVYERLISLLKEMASKKLDMQYMHDCITRFRRQIKLQCEGAGGFFATPIIEDHLFGRRDGRDLKTLETMEELDVLQAWSEDQWREFMRKWLADAHHVAVLGVPSQEMSEKITKDEKERVEAQKKRLGEEGLKKLAEKLEQAKKENDKPIPDSLLEQFPVPSTDSIHFIDTTTARAGNAKEMGKLDNSIQELIDQDDQDSSLFIHFEHIPSNFVRIKIEICTSAVPVELKPLVSLYFMNLFTSPVMRNGQRVEFEDVVVELQRETVAYGIDFAQSHPEIIAISFQCEPETYESVIGWTRTVLFDAIHDPVRLQASLTKILASLPAEKRDGEEVMYSAKAMTELTRESTLRSCTVLSKALYLKRTRRMLKNDPDTVIAKFKQVCDALHRPENFRVFVAADIKKLSKPVSAWKALTKEGAASKPLEPLDQYRDKMNDVGKHPGSANFIIPMATIDSSFAVLAGQGPRGYQHEDVPALMVAQAYMDAVEGPLWVSCRGSGLAYGTSFSRNANAGTISFRIYRSPDTFKAYKAAKEQVEGYASGNLPFDKFALEGAISEIVLGQANAQPSMGSAADVSFVNQVLKGVDKDWDKQVLAKVRAVTPEHIKRVMTKYMVPIFQAGKANLYVACAQIMQDGLVERFEKEGWKPEVRTSDSFQDDYGLEAPEGGDSSDEEDEEESGSEDDSEGEDTPGSDEDE</sequence>
<evidence type="ECO:0000256" key="3">
    <source>
        <dbReference type="SAM" id="Phobius"/>
    </source>
</evidence>
<dbReference type="InterPro" id="IPR007863">
    <property type="entry name" value="Peptidase_M16_C"/>
</dbReference>
<feature type="domain" description="Peptidase M16 N-terminal" evidence="4">
    <location>
        <begin position="115"/>
        <end position="192"/>
    </location>
</feature>
<dbReference type="Pfam" id="PF00675">
    <property type="entry name" value="Peptidase_M16"/>
    <property type="match status" value="1"/>
</dbReference>
<dbReference type="AlphaFoldDB" id="A0A9P4QIW4"/>
<protein>
    <recommendedName>
        <fullName evidence="8">Zinc metalloprotease</fullName>
    </recommendedName>
</protein>
<reference evidence="6" key="1">
    <citation type="journal article" date="2020" name="Stud. Mycol.">
        <title>101 Dothideomycetes genomes: a test case for predicting lifestyles and emergence of pathogens.</title>
        <authorList>
            <person name="Haridas S."/>
            <person name="Albert R."/>
            <person name="Binder M."/>
            <person name="Bloem J."/>
            <person name="Labutti K."/>
            <person name="Salamov A."/>
            <person name="Andreopoulos B."/>
            <person name="Baker S."/>
            <person name="Barry K."/>
            <person name="Bills G."/>
            <person name="Bluhm B."/>
            <person name="Cannon C."/>
            <person name="Castanera R."/>
            <person name="Culley D."/>
            <person name="Daum C."/>
            <person name="Ezra D."/>
            <person name="Gonzalez J."/>
            <person name="Henrissat B."/>
            <person name="Kuo A."/>
            <person name="Liang C."/>
            <person name="Lipzen A."/>
            <person name="Lutzoni F."/>
            <person name="Magnuson J."/>
            <person name="Mondo S."/>
            <person name="Nolan M."/>
            <person name="Ohm R."/>
            <person name="Pangilinan J."/>
            <person name="Park H.-J."/>
            <person name="Ramirez L."/>
            <person name="Alfaro M."/>
            <person name="Sun H."/>
            <person name="Tritt A."/>
            <person name="Yoshinaga Y."/>
            <person name="Zwiers L.-H."/>
            <person name="Turgeon B."/>
            <person name="Goodwin S."/>
            <person name="Spatafora J."/>
            <person name="Crous P."/>
            <person name="Grigoriev I."/>
        </authorList>
    </citation>
    <scope>NUCLEOTIDE SEQUENCE</scope>
    <source>
        <strain evidence="6">CBS 116435</strain>
    </source>
</reference>
<evidence type="ECO:0000256" key="2">
    <source>
        <dbReference type="SAM" id="MobiDB-lite"/>
    </source>
</evidence>
<accession>A0A9P4QIW4</accession>
<dbReference type="FunFam" id="3.30.830.10:FF:000031">
    <property type="entry name" value="Putative zinc metalloprotease"/>
    <property type="match status" value="1"/>
</dbReference>
<evidence type="ECO:0000259" key="4">
    <source>
        <dbReference type="Pfam" id="PF00675"/>
    </source>
</evidence>
<proteinExistence type="predicted"/>
<keyword evidence="3" id="KW-1133">Transmembrane helix</keyword>
<dbReference type="OrthoDB" id="4953at2759"/>
<dbReference type="InterPro" id="IPR011249">
    <property type="entry name" value="Metalloenz_LuxS/M16"/>
</dbReference>
<dbReference type="Gene3D" id="3.30.830.10">
    <property type="entry name" value="Metalloenzyme, LuxS/M16 peptidase-like"/>
    <property type="match status" value="4"/>
</dbReference>
<evidence type="ECO:0000313" key="7">
    <source>
        <dbReference type="Proteomes" id="UP000799441"/>
    </source>
</evidence>
<dbReference type="FunFam" id="3.30.830.10:FF:000015">
    <property type="entry name" value="Putative zinc metalloprotease"/>
    <property type="match status" value="1"/>
</dbReference>
<dbReference type="PANTHER" id="PTHR43016">
    <property type="entry name" value="PRESEQUENCE PROTEASE"/>
    <property type="match status" value="1"/>
</dbReference>
<feature type="coiled-coil region" evidence="1">
    <location>
        <begin position="517"/>
        <end position="557"/>
    </location>
</feature>
<dbReference type="GO" id="GO:0046872">
    <property type="term" value="F:metal ion binding"/>
    <property type="evidence" value="ECO:0007669"/>
    <property type="project" value="InterPro"/>
</dbReference>
<feature type="compositionally biased region" description="Acidic residues" evidence="2">
    <location>
        <begin position="1078"/>
        <end position="1106"/>
    </location>
</feature>
<dbReference type="SUPFAM" id="SSF63411">
    <property type="entry name" value="LuxS/MPP-like metallohydrolase"/>
    <property type="match status" value="4"/>
</dbReference>
<dbReference type="Pfam" id="PF05193">
    <property type="entry name" value="Peptidase_M16_C"/>
    <property type="match status" value="1"/>
</dbReference>
<comment type="caution">
    <text evidence="6">The sequence shown here is derived from an EMBL/GenBank/DDBJ whole genome shotgun (WGS) entry which is preliminary data.</text>
</comment>
<dbReference type="InterPro" id="IPR011765">
    <property type="entry name" value="Pept_M16_N"/>
</dbReference>
<dbReference type="PANTHER" id="PTHR43016:SF16">
    <property type="entry name" value="METALLOPROTEASE, PUTATIVE (AFU_ORTHOLOGUE AFUA_4G07610)-RELATED"/>
    <property type="match status" value="1"/>
</dbReference>
<keyword evidence="3" id="KW-0472">Membrane</keyword>
<keyword evidence="7" id="KW-1185">Reference proteome</keyword>
<keyword evidence="3" id="KW-0812">Transmembrane</keyword>
<dbReference type="Proteomes" id="UP000799441">
    <property type="component" value="Unassembled WGS sequence"/>
</dbReference>
<evidence type="ECO:0000256" key="1">
    <source>
        <dbReference type="SAM" id="Coils"/>
    </source>
</evidence>
<name>A0A9P4QIW4_9PEZI</name>
<gene>
    <name evidence="6" type="ORF">K431DRAFT_281076</name>
</gene>
<organism evidence="6 7">
    <name type="scientific">Polychaeton citri CBS 116435</name>
    <dbReference type="NCBI Taxonomy" id="1314669"/>
    <lineage>
        <taxon>Eukaryota</taxon>
        <taxon>Fungi</taxon>
        <taxon>Dikarya</taxon>
        <taxon>Ascomycota</taxon>
        <taxon>Pezizomycotina</taxon>
        <taxon>Dothideomycetes</taxon>
        <taxon>Dothideomycetidae</taxon>
        <taxon>Capnodiales</taxon>
        <taxon>Capnodiaceae</taxon>
        <taxon>Polychaeton</taxon>
    </lineage>
</organism>
<evidence type="ECO:0008006" key="8">
    <source>
        <dbReference type="Google" id="ProtNLM"/>
    </source>
</evidence>
<keyword evidence="1" id="KW-0175">Coiled coil</keyword>
<evidence type="ECO:0000259" key="5">
    <source>
        <dbReference type="Pfam" id="PF05193"/>
    </source>
</evidence>
<dbReference type="EMBL" id="MU003767">
    <property type="protein sequence ID" value="KAF2725711.1"/>
    <property type="molecule type" value="Genomic_DNA"/>
</dbReference>
<feature type="region of interest" description="Disordered" evidence="2">
    <location>
        <begin position="1056"/>
        <end position="1106"/>
    </location>
</feature>
<feature type="transmembrane region" description="Helical" evidence="3">
    <location>
        <begin position="12"/>
        <end position="32"/>
    </location>
</feature>